<feature type="domain" description="2EXR" evidence="1">
    <location>
        <begin position="74"/>
        <end position="172"/>
    </location>
</feature>
<dbReference type="PANTHER" id="PTHR35910:SF6">
    <property type="entry name" value="2EXR DOMAIN-CONTAINING PROTEIN"/>
    <property type="match status" value="1"/>
</dbReference>
<sequence>MNHNGATGNYNATNFLAGLEDVTSAAEEETADILSINLRPTPIRQIRNGDENETKPIHYASASDMEPRKKLENFTCFPRLSVELRLKIWRTIAFMPRVVALREQTRHDQNPKRQVSIQMTSAAAKLLQINHESRVEGLRFYKPCFGPQLSGDISVADVKDLVIHANLTVDTLYLERFCYQSFWQTRVESRSSRYMDNFIRHASSIAIDACRASEGGYIDCIFFMLKCSPNIKEVLLVVRINDNLINRTLSGHWDLLEFHKDEASCYREKYQGDWTIICDALGSRFTNPRKVVTLSDPEIRIVGLTRDGVRI</sequence>
<reference evidence="3" key="1">
    <citation type="journal article" date="2017" name="Genome Biol. Evol.">
        <title>The complete genome sequence of the phytopathogenic fungus Sclerotinia sclerotiorum reveals insights into the genome architecture of broad host range pathogens.</title>
        <authorList>
            <person name="Derbyshire M."/>
            <person name="Denton-Giles M."/>
            <person name="Hegedus D."/>
            <person name="Seifbarghy S."/>
            <person name="Rollins J."/>
            <person name="van Kan J."/>
            <person name="Seidl M.F."/>
            <person name="Faino L."/>
            <person name="Mbengue M."/>
            <person name="Navaud O."/>
            <person name="Raffaele S."/>
            <person name="Hammond-Kosack K."/>
            <person name="Heard S."/>
            <person name="Oliver R."/>
        </authorList>
    </citation>
    <scope>NUCLEOTIDE SEQUENCE [LARGE SCALE GENOMIC DNA]</scope>
    <source>
        <strain evidence="3">ATCC 18683 / 1980 / Ss-1</strain>
    </source>
</reference>
<dbReference type="AlphaFoldDB" id="A0A1D9QMZ1"/>
<dbReference type="KEGG" id="ssl:SS1G_14336"/>
<organism evidence="2 3">
    <name type="scientific">Sclerotinia sclerotiorum (strain ATCC 18683 / 1980 / Ss-1)</name>
    <name type="common">White mold</name>
    <name type="synonym">Whetzelinia sclerotiorum</name>
    <dbReference type="NCBI Taxonomy" id="665079"/>
    <lineage>
        <taxon>Eukaryota</taxon>
        <taxon>Fungi</taxon>
        <taxon>Dikarya</taxon>
        <taxon>Ascomycota</taxon>
        <taxon>Pezizomycotina</taxon>
        <taxon>Leotiomycetes</taxon>
        <taxon>Helotiales</taxon>
        <taxon>Sclerotiniaceae</taxon>
        <taxon>Sclerotinia</taxon>
    </lineage>
</organism>
<accession>A0A1D9QMZ1</accession>
<dbReference type="EMBL" id="CP017829">
    <property type="protein sequence ID" value="APA16328.1"/>
    <property type="molecule type" value="Genomic_DNA"/>
</dbReference>
<gene>
    <name evidence="2" type="ORF">sscle_16g110980</name>
</gene>
<name>A0A1D9QMZ1_SCLS1</name>
<dbReference type="VEuPathDB" id="FungiDB:sscle_16g110980"/>
<evidence type="ECO:0000313" key="2">
    <source>
        <dbReference type="EMBL" id="APA16328.1"/>
    </source>
</evidence>
<proteinExistence type="predicted"/>
<dbReference type="OrthoDB" id="3465313at2759"/>
<evidence type="ECO:0000313" key="3">
    <source>
        <dbReference type="Proteomes" id="UP000177798"/>
    </source>
</evidence>
<dbReference type="RefSeq" id="XP_001584723.1">
    <property type="nucleotide sequence ID" value="XM_001584673.1"/>
</dbReference>
<dbReference type="Proteomes" id="UP000177798">
    <property type="component" value="Chromosome 16"/>
</dbReference>
<dbReference type="InterPro" id="IPR045518">
    <property type="entry name" value="2EXR"/>
</dbReference>
<dbReference type="PANTHER" id="PTHR35910">
    <property type="entry name" value="2EXR DOMAIN-CONTAINING PROTEIN"/>
    <property type="match status" value="1"/>
</dbReference>
<protein>
    <recommendedName>
        <fullName evidence="1">2EXR domain-containing protein</fullName>
    </recommendedName>
</protein>
<evidence type="ECO:0000259" key="1">
    <source>
        <dbReference type="Pfam" id="PF20150"/>
    </source>
</evidence>
<dbReference type="Pfam" id="PF20150">
    <property type="entry name" value="2EXR"/>
    <property type="match status" value="1"/>
</dbReference>